<keyword evidence="7" id="KW-1133">Transmembrane helix</keyword>
<evidence type="ECO:0000256" key="3">
    <source>
        <dbReference type="ARBA" id="ARBA00020280"/>
    </source>
</evidence>
<feature type="compositionally biased region" description="Polar residues" evidence="12">
    <location>
        <begin position="192"/>
        <end position="215"/>
    </location>
</feature>
<comment type="subcellular location">
    <subcellularLocation>
        <location evidence="1">Endoplasmic reticulum membrane</location>
        <topology evidence="1">Single-pass type I membrane protein</topology>
    </subcellularLocation>
</comment>
<dbReference type="HOGENOM" id="CLU_934645_0_0_1"/>
<dbReference type="Proteomes" id="UP000002320">
    <property type="component" value="Unassembled WGS sequence"/>
</dbReference>
<evidence type="ECO:0000256" key="13">
    <source>
        <dbReference type="SAM" id="SignalP"/>
    </source>
</evidence>
<feature type="region of interest" description="Disordered" evidence="12">
    <location>
        <begin position="192"/>
        <end position="216"/>
    </location>
</feature>
<evidence type="ECO:0000256" key="8">
    <source>
        <dbReference type="ARBA" id="ARBA00023136"/>
    </source>
</evidence>
<keyword evidence="5 13" id="KW-0732">Signal</keyword>
<evidence type="ECO:0000256" key="1">
    <source>
        <dbReference type="ARBA" id="ARBA00004115"/>
    </source>
</evidence>
<evidence type="ECO:0000256" key="5">
    <source>
        <dbReference type="ARBA" id="ARBA00022729"/>
    </source>
</evidence>
<feature type="signal peptide" evidence="13">
    <location>
        <begin position="1"/>
        <end position="20"/>
    </location>
</feature>
<keyword evidence="8" id="KW-0472">Membrane</keyword>
<comment type="function">
    <text evidence="9">TRAP proteins are part of a complex whose function is to bind calcium to the ER membrane and thereby regulate the retention of ER resident proteins. May be involved in the recycling of the translocation apparatus after completion of the translocation process or may function as a membrane-bound chaperone facilitating folding of translocated proteins.</text>
</comment>
<sequence>MTWERSRSWWLASRCGWCHAIRTMGPFLRLPTQVTHLNQNCCTLLAGYPAEFLVGFDNKGSDHFIVETIQASFRYRMDFDYFFQNISAIGHPFGINIAPIYREASGNHFSEAVFKKIFSIIGVDWHGRRNVLQVRVPDRNRGAAARRRSAVPRFVWQGQSVVGGAQDRRTGNTNNKDVDYEWIPAKTLKKVQNSPKFANPRQRSGPSETTKSRFSCATHPPQGWWSINPINYSDPGGIANCWSGSPILEDAIDFVSQILTTDNLGVEPRCWIGGGWHCVRTLRPMGTTLKGNGNVRHP</sequence>
<dbReference type="AlphaFoldDB" id="B0XHD0"/>
<evidence type="ECO:0000256" key="12">
    <source>
        <dbReference type="SAM" id="MobiDB-lite"/>
    </source>
</evidence>
<accession>B0XHD0</accession>
<dbReference type="eggNOG" id="KOG1631">
    <property type="taxonomic scope" value="Eukaryota"/>
</dbReference>
<evidence type="ECO:0000256" key="6">
    <source>
        <dbReference type="ARBA" id="ARBA00022824"/>
    </source>
</evidence>
<dbReference type="PANTHER" id="PTHR12924:SF0">
    <property type="entry name" value="TRANSLOCON-ASSOCIATED PROTEIN SUBUNIT ALPHA"/>
    <property type="match status" value="1"/>
</dbReference>
<comment type="subunit">
    <text evidence="10">Heterotetramer of TRAP-alpha, TRAP-beta, TRAP-delta and TRAP-gamma. Interacts with palmitoylated calnexin (CALX), the interaction is required for efficient folding of glycosylated proteins.</text>
</comment>
<name>B0XHD0_CULQU</name>
<dbReference type="InParanoid" id="B0XHD0"/>
<dbReference type="KEGG" id="cqu:CpipJ_CPIJ018805"/>
<gene>
    <name evidence="15" type="primary">6052861</name>
    <name evidence="14" type="ORF">CpipJ_CPIJ018805</name>
</gene>
<dbReference type="GO" id="GO:0005789">
    <property type="term" value="C:endoplasmic reticulum membrane"/>
    <property type="evidence" value="ECO:0007669"/>
    <property type="project" value="UniProtKB-SubCell"/>
</dbReference>
<dbReference type="VEuPathDB" id="VectorBase:CPIJ018805"/>
<comment type="similarity">
    <text evidence="2">Belongs to the TRAP-alpha family.</text>
</comment>
<keyword evidence="4" id="KW-0812">Transmembrane</keyword>
<dbReference type="STRING" id="7176.B0XHD0"/>
<dbReference type="EMBL" id="DS233140">
    <property type="protein sequence ID" value="EDS28310.1"/>
    <property type="molecule type" value="Genomic_DNA"/>
</dbReference>
<proteinExistence type="inferred from homology"/>
<dbReference type="OrthoDB" id="1926781at2759"/>
<keyword evidence="16" id="KW-1185">Reference proteome</keyword>
<protein>
    <recommendedName>
        <fullName evidence="3">Translocon-associated protein subunit alpha</fullName>
    </recommendedName>
    <alternativeName>
        <fullName evidence="11">Signal sequence receptor subunit alpha</fullName>
    </alternativeName>
</protein>
<dbReference type="Pfam" id="PF03896">
    <property type="entry name" value="TRAP_alpha"/>
    <property type="match status" value="1"/>
</dbReference>
<evidence type="ECO:0000313" key="14">
    <source>
        <dbReference type="EMBL" id="EDS28310.1"/>
    </source>
</evidence>
<evidence type="ECO:0000256" key="9">
    <source>
        <dbReference type="ARBA" id="ARBA00025620"/>
    </source>
</evidence>
<dbReference type="VEuPathDB" id="VectorBase:CQUJHB009363"/>
<dbReference type="InterPro" id="IPR005595">
    <property type="entry name" value="TRAP_alpha"/>
</dbReference>
<evidence type="ECO:0000256" key="10">
    <source>
        <dbReference type="ARBA" id="ARBA00025854"/>
    </source>
</evidence>
<evidence type="ECO:0000313" key="16">
    <source>
        <dbReference type="Proteomes" id="UP000002320"/>
    </source>
</evidence>
<evidence type="ECO:0000256" key="7">
    <source>
        <dbReference type="ARBA" id="ARBA00022989"/>
    </source>
</evidence>
<reference evidence="14" key="1">
    <citation type="submission" date="2007-03" db="EMBL/GenBank/DDBJ databases">
        <title>Annotation of Culex pipiens quinquefasciatus.</title>
        <authorList>
            <consortium name="The Broad Institute Genome Sequencing Platform"/>
            <person name="Atkinson P.W."/>
            <person name="Hemingway J."/>
            <person name="Christensen B.M."/>
            <person name="Higgs S."/>
            <person name="Kodira C."/>
            <person name="Hannick L."/>
            <person name="Megy K."/>
            <person name="O'Leary S."/>
            <person name="Pearson M."/>
            <person name="Haas B.J."/>
            <person name="Mauceli E."/>
            <person name="Wortman J.R."/>
            <person name="Lee N.H."/>
            <person name="Guigo R."/>
            <person name="Stanke M."/>
            <person name="Alvarado L."/>
            <person name="Amedeo P."/>
            <person name="Antoine C.H."/>
            <person name="Arensburger P."/>
            <person name="Bidwell S.L."/>
            <person name="Crawford M."/>
            <person name="Camaro F."/>
            <person name="Devon K."/>
            <person name="Engels R."/>
            <person name="Hammond M."/>
            <person name="Howarth C."/>
            <person name="Koehrsen M."/>
            <person name="Lawson D."/>
            <person name="Montgomery P."/>
            <person name="Nene V."/>
            <person name="Nusbaum C."/>
            <person name="Puiu D."/>
            <person name="Romero-Severson J."/>
            <person name="Severson D.W."/>
            <person name="Shumway M."/>
            <person name="Sisk P."/>
            <person name="Stolte C."/>
            <person name="Zeng Q."/>
            <person name="Eisenstadt E."/>
            <person name="Fraser-Liggett C."/>
            <person name="Strausberg R."/>
            <person name="Galagan J."/>
            <person name="Birren B."/>
            <person name="Collins F.H."/>
        </authorList>
    </citation>
    <scope>NUCLEOTIDE SEQUENCE [LARGE SCALE GENOMIC DNA]</scope>
    <source>
        <strain evidence="14">JHB</strain>
    </source>
</reference>
<reference evidence="15" key="2">
    <citation type="submission" date="2020-05" db="UniProtKB">
        <authorList>
            <consortium name="EnsemblMetazoa"/>
        </authorList>
    </citation>
    <scope>IDENTIFICATION</scope>
    <source>
        <strain evidence="15">JHB</strain>
    </source>
</reference>
<feature type="chain" id="PRO_5014567365" description="Translocon-associated protein subunit alpha" evidence="13">
    <location>
        <begin position="21"/>
        <end position="298"/>
    </location>
</feature>
<organism>
    <name type="scientific">Culex quinquefasciatus</name>
    <name type="common">Southern house mosquito</name>
    <name type="synonym">Culex pungens</name>
    <dbReference type="NCBI Taxonomy" id="7176"/>
    <lineage>
        <taxon>Eukaryota</taxon>
        <taxon>Metazoa</taxon>
        <taxon>Ecdysozoa</taxon>
        <taxon>Arthropoda</taxon>
        <taxon>Hexapoda</taxon>
        <taxon>Insecta</taxon>
        <taxon>Pterygota</taxon>
        <taxon>Neoptera</taxon>
        <taxon>Endopterygota</taxon>
        <taxon>Diptera</taxon>
        <taxon>Nematocera</taxon>
        <taxon>Culicoidea</taxon>
        <taxon>Culicidae</taxon>
        <taxon>Culicinae</taxon>
        <taxon>Culicini</taxon>
        <taxon>Culex</taxon>
        <taxon>Culex</taxon>
    </lineage>
</organism>
<evidence type="ECO:0000256" key="11">
    <source>
        <dbReference type="ARBA" id="ARBA00031071"/>
    </source>
</evidence>
<dbReference type="EnsemblMetazoa" id="CPIJ018805-RA">
    <property type="protein sequence ID" value="CPIJ018805-PA"/>
    <property type="gene ID" value="CPIJ018805"/>
</dbReference>
<dbReference type="PANTHER" id="PTHR12924">
    <property type="entry name" value="TRANSLOCON-ASSOCIATED PROTEIN, ALPHA SUBUNIT"/>
    <property type="match status" value="1"/>
</dbReference>
<evidence type="ECO:0000256" key="4">
    <source>
        <dbReference type="ARBA" id="ARBA00022692"/>
    </source>
</evidence>
<evidence type="ECO:0000256" key="2">
    <source>
        <dbReference type="ARBA" id="ARBA00006776"/>
    </source>
</evidence>
<keyword evidence="6" id="KW-0256">Endoplasmic reticulum</keyword>
<evidence type="ECO:0000313" key="15">
    <source>
        <dbReference type="EnsemblMetazoa" id="CPIJ018805-PA"/>
    </source>
</evidence>